<protein>
    <recommendedName>
        <fullName evidence="3">histidine kinase</fullName>
        <ecNumber evidence="3">2.7.13.3</ecNumber>
    </recommendedName>
</protein>
<dbReference type="GO" id="GO:0042802">
    <property type="term" value="F:identical protein binding"/>
    <property type="evidence" value="ECO:0007669"/>
    <property type="project" value="UniProtKB-ARBA"/>
</dbReference>
<dbReference type="InterPro" id="IPR025201">
    <property type="entry name" value="KdpD_TM"/>
</dbReference>
<dbReference type="GO" id="GO:0005886">
    <property type="term" value="C:plasma membrane"/>
    <property type="evidence" value="ECO:0007669"/>
    <property type="project" value="TreeGrafter"/>
</dbReference>
<keyword evidence="4" id="KW-0597">Phosphoprotein</keyword>
<dbReference type="EMBL" id="LK933016">
    <property type="protein sequence ID" value="CDT25057.1"/>
    <property type="molecule type" value="Genomic_DNA"/>
</dbReference>
<keyword evidence="9" id="KW-0067">ATP-binding</keyword>
<dbReference type="InterPro" id="IPR038318">
    <property type="entry name" value="KdpD_sf"/>
</dbReference>
<evidence type="ECO:0000256" key="10">
    <source>
        <dbReference type="ARBA" id="ARBA00022989"/>
    </source>
</evidence>
<dbReference type="FunFam" id="3.30.565.10:FF:000042">
    <property type="entry name" value="Two-component sensor histidine kinase KdpD"/>
    <property type="match status" value="1"/>
</dbReference>
<dbReference type="InterPro" id="IPR003594">
    <property type="entry name" value="HATPase_dom"/>
</dbReference>
<dbReference type="InterPro" id="IPR029016">
    <property type="entry name" value="GAF-like_dom_sf"/>
</dbReference>
<proteinExistence type="predicted"/>
<dbReference type="InterPro" id="IPR036890">
    <property type="entry name" value="HATPase_C_sf"/>
</dbReference>
<evidence type="ECO:0000313" key="17">
    <source>
        <dbReference type="EMBL" id="CDT25057.1"/>
    </source>
</evidence>
<dbReference type="InterPro" id="IPR052023">
    <property type="entry name" value="Histidine_kinase_KdpD"/>
</dbReference>
<evidence type="ECO:0000313" key="16">
    <source>
        <dbReference type="EMBL" id="CDS83746.1"/>
    </source>
</evidence>
<evidence type="ECO:0000256" key="13">
    <source>
        <dbReference type="SAM" id="Phobius"/>
    </source>
</evidence>
<keyword evidence="12 13" id="KW-0472">Membrane</keyword>
<dbReference type="Gene3D" id="1.20.120.620">
    <property type="entry name" value="Backbone structure of the membrane domain of e. Coli histidine kinase receptor kdpd"/>
    <property type="match status" value="1"/>
</dbReference>
<evidence type="ECO:0000256" key="1">
    <source>
        <dbReference type="ARBA" id="ARBA00000085"/>
    </source>
</evidence>
<dbReference type="PANTHER" id="PTHR45569:SF1">
    <property type="entry name" value="SENSOR PROTEIN KDPD"/>
    <property type="match status" value="1"/>
</dbReference>
<keyword evidence="5" id="KW-0808">Transferase</keyword>
<dbReference type="EC" id="2.7.13.3" evidence="3"/>
<dbReference type="Pfam" id="PF00512">
    <property type="entry name" value="HisKA"/>
    <property type="match status" value="1"/>
</dbReference>
<dbReference type="PROSITE" id="PS50109">
    <property type="entry name" value="HIS_KIN"/>
    <property type="match status" value="1"/>
</dbReference>
<evidence type="ECO:0000256" key="12">
    <source>
        <dbReference type="ARBA" id="ARBA00023136"/>
    </source>
</evidence>
<organism evidence="17">
    <name type="scientific">Clostridioides difficile</name>
    <name type="common">Peptoclostridium difficile</name>
    <dbReference type="NCBI Taxonomy" id="1496"/>
    <lineage>
        <taxon>Bacteria</taxon>
        <taxon>Bacillati</taxon>
        <taxon>Bacillota</taxon>
        <taxon>Clostridia</taxon>
        <taxon>Peptostreptococcales</taxon>
        <taxon>Peptostreptococcaceae</taxon>
        <taxon>Clostridioides</taxon>
    </lineage>
</organism>
<dbReference type="Pfam" id="PF13493">
    <property type="entry name" value="DUF4118"/>
    <property type="match status" value="1"/>
</dbReference>
<feature type="domain" description="Histidine kinase" evidence="14">
    <location>
        <begin position="310"/>
        <end position="527"/>
    </location>
</feature>
<dbReference type="GO" id="GO:0000155">
    <property type="term" value="F:phosphorelay sensor kinase activity"/>
    <property type="evidence" value="ECO:0007669"/>
    <property type="project" value="InterPro"/>
</dbReference>
<dbReference type="Pfam" id="PF02518">
    <property type="entry name" value="HATPase_c"/>
    <property type="match status" value="1"/>
</dbReference>
<name>A0A069APS3_CLODI</name>
<reference evidence="17" key="1">
    <citation type="submission" date="2014-07" db="EMBL/GenBank/DDBJ databases">
        <authorList>
            <person name="Monot Marc"/>
        </authorList>
    </citation>
    <scope>NUCLEOTIDE SEQUENCE</scope>
    <source>
        <strain evidence="17">7032989</strain>
        <strain evidence="16">7032994</strain>
    </source>
</reference>
<evidence type="ECO:0000256" key="7">
    <source>
        <dbReference type="ARBA" id="ARBA00022741"/>
    </source>
</evidence>
<keyword evidence="7" id="KW-0547">Nucleotide-binding</keyword>
<evidence type="ECO:0000256" key="9">
    <source>
        <dbReference type="ARBA" id="ARBA00022840"/>
    </source>
</evidence>
<dbReference type="SUPFAM" id="SSF55874">
    <property type="entry name" value="ATPase domain of HSP90 chaperone/DNA topoisomerase II/histidine kinase"/>
    <property type="match status" value="1"/>
</dbReference>
<dbReference type="AlphaFoldDB" id="A0A069APS3"/>
<evidence type="ECO:0000259" key="14">
    <source>
        <dbReference type="PROSITE" id="PS50109"/>
    </source>
</evidence>
<accession>A0A069APS3</accession>
<dbReference type="RefSeq" id="WP_021366190.1">
    <property type="nucleotide sequence ID" value="NZ_BBYB01000118.1"/>
</dbReference>
<comment type="catalytic activity">
    <reaction evidence="1">
        <text>ATP + protein L-histidine = ADP + protein N-phospho-L-histidine.</text>
        <dbReference type="EC" id="2.7.13.3"/>
    </reaction>
</comment>
<evidence type="ECO:0000256" key="3">
    <source>
        <dbReference type="ARBA" id="ARBA00012438"/>
    </source>
</evidence>
<dbReference type="PRINTS" id="PR00344">
    <property type="entry name" value="BCTRLSENSOR"/>
</dbReference>
<keyword evidence="10 13" id="KW-1133">Transmembrane helix</keyword>
<dbReference type="InterPro" id="IPR003661">
    <property type="entry name" value="HisK_dim/P_dom"/>
</dbReference>
<dbReference type="SMART" id="SM00387">
    <property type="entry name" value="HATPase_c"/>
    <property type="match status" value="1"/>
</dbReference>
<gene>
    <name evidence="17" type="ORF">BN1095_350030</name>
    <name evidence="15" type="ORF">BN1096_210007</name>
    <name evidence="16" type="ORF">BN1097_190006</name>
</gene>
<dbReference type="SUPFAM" id="SSF47384">
    <property type="entry name" value="Homodimeric domain of signal transducing histidine kinase"/>
    <property type="match status" value="1"/>
</dbReference>
<keyword evidence="11" id="KW-0902">Two-component regulatory system</keyword>
<evidence type="ECO:0000256" key="5">
    <source>
        <dbReference type="ARBA" id="ARBA00022679"/>
    </source>
</evidence>
<dbReference type="EMBL" id="LK932471">
    <property type="protein sequence ID" value="CDS83663.1"/>
    <property type="molecule type" value="Genomic_DNA"/>
</dbReference>
<keyword evidence="6 13" id="KW-0812">Transmembrane</keyword>
<evidence type="ECO:0000313" key="15">
    <source>
        <dbReference type="EMBL" id="CDS83663.1"/>
    </source>
</evidence>
<dbReference type="Gene3D" id="3.30.450.40">
    <property type="match status" value="1"/>
</dbReference>
<evidence type="ECO:0000256" key="8">
    <source>
        <dbReference type="ARBA" id="ARBA00022777"/>
    </source>
</evidence>
<evidence type="ECO:0000256" key="6">
    <source>
        <dbReference type="ARBA" id="ARBA00022692"/>
    </source>
</evidence>
<feature type="transmembrane region" description="Helical" evidence="13">
    <location>
        <begin position="84"/>
        <end position="102"/>
    </location>
</feature>
<dbReference type="InterPro" id="IPR036097">
    <property type="entry name" value="HisK_dim/P_sf"/>
</dbReference>
<dbReference type="SUPFAM" id="SSF55781">
    <property type="entry name" value="GAF domain-like"/>
    <property type="match status" value="1"/>
</dbReference>
<dbReference type="PANTHER" id="PTHR45569">
    <property type="entry name" value="SENSOR PROTEIN KDPD"/>
    <property type="match status" value="1"/>
</dbReference>
<keyword evidence="8 17" id="KW-0418">Kinase</keyword>
<dbReference type="SMART" id="SM00388">
    <property type="entry name" value="HisKA"/>
    <property type="match status" value="1"/>
</dbReference>
<dbReference type="GO" id="GO:0005524">
    <property type="term" value="F:ATP binding"/>
    <property type="evidence" value="ECO:0007669"/>
    <property type="project" value="UniProtKB-KW"/>
</dbReference>
<evidence type="ECO:0000256" key="4">
    <source>
        <dbReference type="ARBA" id="ARBA00022553"/>
    </source>
</evidence>
<dbReference type="Gene3D" id="3.30.565.10">
    <property type="entry name" value="Histidine kinase-like ATPase, C-terminal domain"/>
    <property type="match status" value="1"/>
</dbReference>
<evidence type="ECO:0000256" key="2">
    <source>
        <dbReference type="ARBA" id="ARBA00004141"/>
    </source>
</evidence>
<comment type="subcellular location">
    <subcellularLocation>
        <location evidence="2">Membrane</location>
        <topology evidence="2">Multi-pass membrane protein</topology>
    </subcellularLocation>
</comment>
<dbReference type="InterPro" id="IPR005467">
    <property type="entry name" value="His_kinase_dom"/>
</dbReference>
<dbReference type="EMBL" id="LK932353">
    <property type="protein sequence ID" value="CDS83746.1"/>
    <property type="molecule type" value="Genomic_DNA"/>
</dbReference>
<sequence length="535" mass="60851">MKKERLQHEDLKEYDYDEDGYLSKKIIIKDFIKTILVMTIATGISVVFEKVGFNESNIILVYILGVLFATSITYGYFFGILSSVIGVLSFNFFFTHPLYTFLAYRKDYPMTFCIMLMAAIITSTLTSRIKREVRLSHKREKMIRLLYENNKTLLKAKNKNQIIEFCGSNLVNILNRTVIVTIADENNNLGKPSIYICNNDGSENIFHSVLEKEAIKEAFRTGNPVGIGTKYCKNSSAYYFPIKGQESNVLGVIGVACFKIDIITENEKILLEAVSTQVALAIDRENLFEKNKKANLEAERERLRGNLLRSISHDLRTPLTSILGSSSTILENDDVIDKETRVELLKNIYEDTSWLTHSVENILSMTRIDEGKLDIEKRPEVVDEIIAESILRVKKFANSRYIKTNIPDEIIIVHVDVLLIEQVLVNLIDNAIRHTPKNSKIELTVKKESNQVLFEVADNGKGIPNEDIGNIFNRFYTKNKSRNLERRGIGLGLEICKSIVEAHGGEIVAFNNPSGGATFRFSIPMYDEEGKDKWK</sequence>
<dbReference type="CDD" id="cd00075">
    <property type="entry name" value="HATPase"/>
    <property type="match status" value="1"/>
</dbReference>
<evidence type="ECO:0000256" key="11">
    <source>
        <dbReference type="ARBA" id="ARBA00023012"/>
    </source>
</evidence>
<feature type="transmembrane region" description="Helical" evidence="13">
    <location>
        <begin position="31"/>
        <end position="53"/>
    </location>
</feature>
<feature type="transmembrane region" description="Helical" evidence="13">
    <location>
        <begin position="59"/>
        <end position="77"/>
    </location>
</feature>
<dbReference type="InterPro" id="IPR004358">
    <property type="entry name" value="Sig_transdc_His_kin-like_C"/>
</dbReference>
<dbReference type="CDD" id="cd00082">
    <property type="entry name" value="HisKA"/>
    <property type="match status" value="1"/>
</dbReference>
<dbReference type="Gene3D" id="1.10.287.130">
    <property type="match status" value="1"/>
</dbReference>